<dbReference type="PANTHER" id="PTHR36182:SF1">
    <property type="entry name" value="PROTEIN, PUTATIVE (AFU_ORTHOLOGUE AFUA_6G10930)-RELATED"/>
    <property type="match status" value="1"/>
</dbReference>
<dbReference type="EMBL" id="JAAAIM010000489">
    <property type="protein sequence ID" value="KAG0287460.1"/>
    <property type="molecule type" value="Genomic_DNA"/>
</dbReference>
<dbReference type="PANTHER" id="PTHR36182">
    <property type="entry name" value="PROTEIN, PUTATIVE (AFU_ORTHOLOGUE AFUA_6G10930)-RELATED"/>
    <property type="match status" value="1"/>
</dbReference>
<name>A0ABQ7K048_9FUNG</name>
<accession>A0ABQ7K048</accession>
<protein>
    <recommendedName>
        <fullName evidence="4">Lytic polysaccharide monooxygenase</fullName>
    </recommendedName>
</protein>
<evidence type="ECO:0008006" key="4">
    <source>
        <dbReference type="Google" id="ProtNLM"/>
    </source>
</evidence>
<keyword evidence="3" id="KW-1185">Reference proteome</keyword>
<reference evidence="2 3" key="1">
    <citation type="journal article" date="2020" name="Fungal Divers.">
        <title>Resolving the Mortierellaceae phylogeny through synthesis of multi-gene phylogenetics and phylogenomics.</title>
        <authorList>
            <person name="Vandepol N."/>
            <person name="Liber J."/>
            <person name="Desiro A."/>
            <person name="Na H."/>
            <person name="Kennedy M."/>
            <person name="Barry K."/>
            <person name="Grigoriev I.V."/>
            <person name="Miller A.N."/>
            <person name="O'Donnell K."/>
            <person name="Stajich J.E."/>
            <person name="Bonito G."/>
        </authorList>
    </citation>
    <scope>NUCLEOTIDE SEQUENCE [LARGE SCALE GENOMIC DNA]</scope>
    <source>
        <strain evidence="2 3">AD045</strain>
    </source>
</reference>
<dbReference type="Proteomes" id="UP001194696">
    <property type="component" value="Unassembled WGS sequence"/>
</dbReference>
<evidence type="ECO:0000313" key="3">
    <source>
        <dbReference type="Proteomes" id="UP001194696"/>
    </source>
</evidence>
<evidence type="ECO:0000313" key="2">
    <source>
        <dbReference type="EMBL" id="KAG0287460.1"/>
    </source>
</evidence>
<feature type="chain" id="PRO_5045592313" description="Lytic polysaccharide monooxygenase" evidence="1">
    <location>
        <begin position="23"/>
        <end position="239"/>
    </location>
</feature>
<gene>
    <name evidence="2" type="ORF">BGZ96_008596</name>
</gene>
<sequence>MAINRYWMVLAATVLLAQSAMAHMGLLFPMGRGSIGDKKHFDNEAHAFIGYNKKRTLPCNGYNQVGPITKFKAGEVVYARFWGPALKDDYDDHLPNKPGKNEHQINQARHGGGFCQFSLSYDGGKTFHLIGEYKESCPDFYYSWPIRIPKNAPSCKERGKCLLVWSWTAVNVPQFYINCADVVIDGDDKGKLKTGKGIEIVDAPGHPQNIVKNGDKAGDKMGLGPKKEDVDRNLDVEWM</sequence>
<comment type="caution">
    <text evidence="2">The sequence shown here is derived from an EMBL/GenBank/DDBJ whole genome shotgun (WGS) entry which is preliminary data.</text>
</comment>
<feature type="signal peptide" evidence="1">
    <location>
        <begin position="1"/>
        <end position="22"/>
    </location>
</feature>
<organism evidence="2 3">
    <name type="scientific">Linnemannia gamsii</name>
    <dbReference type="NCBI Taxonomy" id="64522"/>
    <lineage>
        <taxon>Eukaryota</taxon>
        <taxon>Fungi</taxon>
        <taxon>Fungi incertae sedis</taxon>
        <taxon>Mucoromycota</taxon>
        <taxon>Mortierellomycotina</taxon>
        <taxon>Mortierellomycetes</taxon>
        <taxon>Mortierellales</taxon>
        <taxon>Mortierellaceae</taxon>
        <taxon>Linnemannia</taxon>
    </lineage>
</organism>
<keyword evidence="1" id="KW-0732">Signal</keyword>
<evidence type="ECO:0000256" key="1">
    <source>
        <dbReference type="SAM" id="SignalP"/>
    </source>
</evidence>
<proteinExistence type="predicted"/>
<dbReference type="Gene3D" id="2.70.50.70">
    <property type="match status" value="1"/>
</dbReference>